<keyword evidence="2" id="KW-0229">DNA integration</keyword>
<sequence length="292" mass="33348">MDEFEQYLLGLKLSESTIAGHCYNVKLFIGWINKEKHIEAASVGYNGLLAYIQHQKQNNLSPATINLRLNSITHYFDYLKKIDEVRKNPARTLRVKGTVKRVVENPLSVDELQALYDHYKLLKKVSPHQLNTDLAHQRNIVILGLLVYQGVHSGELQKMEVNHVSVDAGTVYIPSSSKSNSRTLQLKPAQILPIYEYLQDTRPQLKPMGEELFPGNLHNTIYLLVQELQGINPIITNALHIRGSVIINWLKVYNKRQVQYMAGHKYISSTEAYAVQNLDTLQDELSKHHPFG</sequence>
<dbReference type="GO" id="GO:0006310">
    <property type="term" value="P:DNA recombination"/>
    <property type="evidence" value="ECO:0007669"/>
    <property type="project" value="UniProtKB-KW"/>
</dbReference>
<dbReference type="AlphaFoldDB" id="A0A1V9GCJ9"/>
<name>A0A1V9GCJ9_9BACT</name>
<evidence type="ECO:0000256" key="2">
    <source>
        <dbReference type="ARBA" id="ARBA00022908"/>
    </source>
</evidence>
<evidence type="ECO:0000313" key="8">
    <source>
        <dbReference type="Proteomes" id="UP000192276"/>
    </source>
</evidence>
<gene>
    <name evidence="7" type="ORF">A4R26_00970</name>
</gene>
<comment type="caution">
    <text evidence="7">The sequence shown here is derived from an EMBL/GenBank/DDBJ whole genome shotgun (WGS) entry which is preliminary data.</text>
</comment>
<evidence type="ECO:0000256" key="1">
    <source>
        <dbReference type="ARBA" id="ARBA00008857"/>
    </source>
</evidence>
<keyword evidence="4" id="KW-0233">DNA recombination</keyword>
<dbReference type="Pfam" id="PF13495">
    <property type="entry name" value="Phage_int_SAM_4"/>
    <property type="match status" value="1"/>
</dbReference>
<dbReference type="InterPro" id="IPR004107">
    <property type="entry name" value="Integrase_SAM-like_N"/>
</dbReference>
<reference evidence="8" key="1">
    <citation type="submission" date="2016-04" db="EMBL/GenBank/DDBJ databases">
        <authorList>
            <person name="Chen L."/>
            <person name="Zhuang W."/>
            <person name="Wang G."/>
        </authorList>
    </citation>
    <scope>NUCLEOTIDE SEQUENCE [LARGE SCALE GENOMIC DNA]</scope>
    <source>
        <strain evidence="8">208</strain>
    </source>
</reference>
<evidence type="ECO:0000256" key="5">
    <source>
        <dbReference type="PROSITE-ProRule" id="PRU01248"/>
    </source>
</evidence>
<dbReference type="Gene3D" id="1.10.150.130">
    <property type="match status" value="1"/>
</dbReference>
<organism evidence="7 8">
    <name type="scientific">Niastella populi</name>
    <dbReference type="NCBI Taxonomy" id="550983"/>
    <lineage>
        <taxon>Bacteria</taxon>
        <taxon>Pseudomonadati</taxon>
        <taxon>Bacteroidota</taxon>
        <taxon>Chitinophagia</taxon>
        <taxon>Chitinophagales</taxon>
        <taxon>Chitinophagaceae</taxon>
        <taxon>Niastella</taxon>
    </lineage>
</organism>
<dbReference type="InterPro" id="IPR044068">
    <property type="entry name" value="CB"/>
</dbReference>
<proteinExistence type="inferred from homology"/>
<dbReference type="RefSeq" id="WP_081158725.1">
    <property type="nucleotide sequence ID" value="NZ_LWBP01000001.1"/>
</dbReference>
<dbReference type="EMBL" id="LWBP01000001">
    <property type="protein sequence ID" value="OQP68411.1"/>
    <property type="molecule type" value="Genomic_DNA"/>
</dbReference>
<dbReference type="SUPFAM" id="SSF56349">
    <property type="entry name" value="DNA breaking-rejoining enzymes"/>
    <property type="match status" value="1"/>
</dbReference>
<evidence type="ECO:0000256" key="4">
    <source>
        <dbReference type="ARBA" id="ARBA00023172"/>
    </source>
</evidence>
<dbReference type="OrthoDB" id="1407105at2"/>
<dbReference type="PROSITE" id="PS51900">
    <property type="entry name" value="CB"/>
    <property type="match status" value="1"/>
</dbReference>
<evidence type="ECO:0000313" key="7">
    <source>
        <dbReference type="EMBL" id="OQP68411.1"/>
    </source>
</evidence>
<dbReference type="GO" id="GO:0003677">
    <property type="term" value="F:DNA binding"/>
    <property type="evidence" value="ECO:0007669"/>
    <property type="project" value="UniProtKB-UniRule"/>
</dbReference>
<accession>A0A1V9GCJ9</accession>
<dbReference type="InterPro" id="IPR011010">
    <property type="entry name" value="DNA_brk_join_enz"/>
</dbReference>
<dbReference type="InterPro" id="IPR050090">
    <property type="entry name" value="Tyrosine_recombinase_XerCD"/>
</dbReference>
<dbReference type="GO" id="GO:0015074">
    <property type="term" value="P:DNA integration"/>
    <property type="evidence" value="ECO:0007669"/>
    <property type="project" value="UniProtKB-KW"/>
</dbReference>
<evidence type="ECO:0000259" key="6">
    <source>
        <dbReference type="PROSITE" id="PS51900"/>
    </source>
</evidence>
<dbReference type="InterPro" id="IPR010998">
    <property type="entry name" value="Integrase_recombinase_N"/>
</dbReference>
<evidence type="ECO:0000256" key="3">
    <source>
        <dbReference type="ARBA" id="ARBA00023125"/>
    </source>
</evidence>
<protein>
    <recommendedName>
        <fullName evidence="6">Core-binding (CB) domain-containing protein</fullName>
    </recommendedName>
</protein>
<dbReference type="STRING" id="550983.A4R26_00970"/>
<dbReference type="InterPro" id="IPR013762">
    <property type="entry name" value="Integrase-like_cat_sf"/>
</dbReference>
<feature type="domain" description="Core-binding (CB)" evidence="6">
    <location>
        <begin position="1"/>
        <end position="80"/>
    </location>
</feature>
<keyword evidence="8" id="KW-1185">Reference proteome</keyword>
<dbReference type="Gene3D" id="1.10.443.10">
    <property type="entry name" value="Intergrase catalytic core"/>
    <property type="match status" value="1"/>
</dbReference>
<dbReference type="PANTHER" id="PTHR30349">
    <property type="entry name" value="PHAGE INTEGRASE-RELATED"/>
    <property type="match status" value="1"/>
</dbReference>
<dbReference type="Proteomes" id="UP000192276">
    <property type="component" value="Unassembled WGS sequence"/>
</dbReference>
<keyword evidence="3 5" id="KW-0238">DNA-binding</keyword>
<dbReference type="PANTHER" id="PTHR30349:SF41">
    <property type="entry name" value="INTEGRASE_RECOMBINASE PROTEIN MJ0367-RELATED"/>
    <property type="match status" value="1"/>
</dbReference>
<comment type="similarity">
    <text evidence="1">Belongs to the 'phage' integrase family.</text>
</comment>